<evidence type="ECO:0000313" key="5">
    <source>
        <dbReference type="Proteomes" id="UP000070700"/>
    </source>
</evidence>
<dbReference type="PANTHER" id="PTHR24320:SF283">
    <property type="entry name" value="RETINOL DEHYDROGENASE 11"/>
    <property type="match status" value="1"/>
</dbReference>
<evidence type="ECO:0000256" key="2">
    <source>
        <dbReference type="ARBA" id="ARBA00023002"/>
    </source>
</evidence>
<sequence length="330" mass="35665">MSAFNKSTSGADVVAAFPEAVQGKTCKRPMSTWTWCLLTWAIVVITGPSAGGLGAQTAIFLAAGKPAEILLLGRTESKATSVMEEIQKISPSTKVSFIHLDLTRFDSIKFAAAEIKKLVSKIDVLINNAGIMGVKEYTLTPEGLESQFGSNHIGHFLLTNLLMPSIETAGRGARIVNVSSNGYQLSEVRFSDYDFDNGKAYDPWHAYGQSKTANILFTVSLASKLARKGISSFVVHPGAIYTNLGAHVEMSEWATVGKMFNDRGYPSVGINKNLAQGTSCILVAALDPSIESNYLSDCAIEETPDYAHNTELAQKLWALSEEIVGEKFQL</sequence>
<dbReference type="InterPro" id="IPR036291">
    <property type="entry name" value="NAD(P)-bd_dom_sf"/>
</dbReference>
<dbReference type="OrthoDB" id="191139at2759"/>
<dbReference type="Gene3D" id="3.40.50.720">
    <property type="entry name" value="NAD(P)-binding Rossmann-like Domain"/>
    <property type="match status" value="1"/>
</dbReference>
<gene>
    <name evidence="4" type="ORF">LY89DRAFT_593725</name>
</gene>
<dbReference type="Proteomes" id="UP000070700">
    <property type="component" value="Unassembled WGS sequence"/>
</dbReference>
<dbReference type="InParanoid" id="A0A194WX06"/>
<comment type="similarity">
    <text evidence="1 3">Belongs to the short-chain dehydrogenases/reductases (SDR) family.</text>
</comment>
<dbReference type="PRINTS" id="PR00080">
    <property type="entry name" value="SDRFAMILY"/>
</dbReference>
<dbReference type="GO" id="GO:0016491">
    <property type="term" value="F:oxidoreductase activity"/>
    <property type="evidence" value="ECO:0007669"/>
    <property type="project" value="UniProtKB-KW"/>
</dbReference>
<evidence type="ECO:0000313" key="4">
    <source>
        <dbReference type="EMBL" id="KUJ12214.1"/>
    </source>
</evidence>
<dbReference type="AlphaFoldDB" id="A0A194WX06"/>
<dbReference type="KEGG" id="psco:LY89DRAFT_593725"/>
<evidence type="ECO:0000256" key="1">
    <source>
        <dbReference type="ARBA" id="ARBA00006484"/>
    </source>
</evidence>
<dbReference type="GeneID" id="28819492"/>
<dbReference type="PRINTS" id="PR00081">
    <property type="entry name" value="GDHRDH"/>
</dbReference>
<dbReference type="RefSeq" id="XP_018066569.1">
    <property type="nucleotide sequence ID" value="XM_018209766.1"/>
</dbReference>
<keyword evidence="2" id="KW-0560">Oxidoreductase</keyword>
<protein>
    <submittedName>
        <fullName evidence="4">NAD(P)-binding protein</fullName>
    </submittedName>
</protein>
<dbReference type="STRING" id="149040.A0A194WX06"/>
<dbReference type="SUPFAM" id="SSF51735">
    <property type="entry name" value="NAD(P)-binding Rossmann-fold domains"/>
    <property type="match status" value="1"/>
</dbReference>
<evidence type="ECO:0000256" key="3">
    <source>
        <dbReference type="RuleBase" id="RU000363"/>
    </source>
</evidence>
<reference evidence="4 5" key="1">
    <citation type="submission" date="2015-10" db="EMBL/GenBank/DDBJ databases">
        <title>Full genome of DAOMC 229536 Phialocephala scopiformis, a fungal endophyte of spruce producing the potent anti-insectan compound rugulosin.</title>
        <authorList>
            <consortium name="DOE Joint Genome Institute"/>
            <person name="Walker A.K."/>
            <person name="Frasz S.L."/>
            <person name="Seifert K.A."/>
            <person name="Miller J.D."/>
            <person name="Mondo S.J."/>
            <person name="Labutti K."/>
            <person name="Lipzen A."/>
            <person name="Dockter R."/>
            <person name="Kennedy M."/>
            <person name="Grigoriev I.V."/>
            <person name="Spatafora J.W."/>
        </authorList>
    </citation>
    <scope>NUCLEOTIDE SEQUENCE [LARGE SCALE GENOMIC DNA]</scope>
    <source>
        <strain evidence="4 5">CBS 120377</strain>
    </source>
</reference>
<name>A0A194WX06_MOLSC</name>
<organism evidence="4 5">
    <name type="scientific">Mollisia scopiformis</name>
    <name type="common">Conifer needle endophyte fungus</name>
    <name type="synonym">Phialocephala scopiformis</name>
    <dbReference type="NCBI Taxonomy" id="149040"/>
    <lineage>
        <taxon>Eukaryota</taxon>
        <taxon>Fungi</taxon>
        <taxon>Dikarya</taxon>
        <taxon>Ascomycota</taxon>
        <taxon>Pezizomycotina</taxon>
        <taxon>Leotiomycetes</taxon>
        <taxon>Helotiales</taxon>
        <taxon>Mollisiaceae</taxon>
        <taxon>Mollisia</taxon>
    </lineage>
</organism>
<keyword evidence="5" id="KW-1185">Reference proteome</keyword>
<dbReference type="EMBL" id="KQ947425">
    <property type="protein sequence ID" value="KUJ12214.1"/>
    <property type="molecule type" value="Genomic_DNA"/>
</dbReference>
<dbReference type="Pfam" id="PF00106">
    <property type="entry name" value="adh_short"/>
    <property type="match status" value="1"/>
</dbReference>
<dbReference type="InterPro" id="IPR002347">
    <property type="entry name" value="SDR_fam"/>
</dbReference>
<dbReference type="PANTHER" id="PTHR24320">
    <property type="entry name" value="RETINOL DEHYDROGENASE"/>
    <property type="match status" value="1"/>
</dbReference>
<proteinExistence type="inferred from homology"/>
<accession>A0A194WX06</accession>